<protein>
    <submittedName>
        <fullName evidence="1">Uncharacterized protein</fullName>
    </submittedName>
</protein>
<accession>A0A8X6QZR2</accession>
<dbReference type="AlphaFoldDB" id="A0A8X6QZR2"/>
<dbReference type="Proteomes" id="UP000887013">
    <property type="component" value="Unassembled WGS sequence"/>
</dbReference>
<gene>
    <name evidence="1" type="ORF">NPIL_290171</name>
</gene>
<evidence type="ECO:0000313" key="2">
    <source>
        <dbReference type="Proteomes" id="UP000887013"/>
    </source>
</evidence>
<proteinExistence type="predicted"/>
<evidence type="ECO:0000313" key="1">
    <source>
        <dbReference type="EMBL" id="GFU45466.1"/>
    </source>
</evidence>
<sequence>MYIRRLITKIRDTVYKPLQQSYDGSYNVLPRTNNVYFKIRIKMQRDNIRPIFLLIDKLQPIVPETTIQNRPPYMICSSGNARFQLNPSS</sequence>
<name>A0A8X6QZR2_NEPPI</name>
<organism evidence="1 2">
    <name type="scientific">Nephila pilipes</name>
    <name type="common">Giant wood spider</name>
    <name type="synonym">Nephila maculata</name>
    <dbReference type="NCBI Taxonomy" id="299642"/>
    <lineage>
        <taxon>Eukaryota</taxon>
        <taxon>Metazoa</taxon>
        <taxon>Ecdysozoa</taxon>
        <taxon>Arthropoda</taxon>
        <taxon>Chelicerata</taxon>
        <taxon>Arachnida</taxon>
        <taxon>Araneae</taxon>
        <taxon>Araneomorphae</taxon>
        <taxon>Entelegynae</taxon>
        <taxon>Araneoidea</taxon>
        <taxon>Nephilidae</taxon>
        <taxon>Nephila</taxon>
    </lineage>
</organism>
<reference evidence="1" key="1">
    <citation type="submission" date="2020-08" db="EMBL/GenBank/DDBJ databases">
        <title>Multicomponent nature underlies the extraordinary mechanical properties of spider dragline silk.</title>
        <authorList>
            <person name="Kono N."/>
            <person name="Nakamura H."/>
            <person name="Mori M."/>
            <person name="Yoshida Y."/>
            <person name="Ohtoshi R."/>
            <person name="Malay A.D."/>
            <person name="Moran D.A.P."/>
            <person name="Tomita M."/>
            <person name="Numata K."/>
            <person name="Arakawa K."/>
        </authorList>
    </citation>
    <scope>NUCLEOTIDE SEQUENCE</scope>
</reference>
<comment type="caution">
    <text evidence="1">The sequence shown here is derived from an EMBL/GenBank/DDBJ whole genome shotgun (WGS) entry which is preliminary data.</text>
</comment>
<dbReference type="EMBL" id="BMAW01036728">
    <property type="protein sequence ID" value="GFU45466.1"/>
    <property type="molecule type" value="Genomic_DNA"/>
</dbReference>
<keyword evidence="2" id="KW-1185">Reference proteome</keyword>